<feature type="transmembrane region" description="Helical" evidence="1">
    <location>
        <begin position="681"/>
        <end position="704"/>
    </location>
</feature>
<dbReference type="SUPFAM" id="SSF54001">
    <property type="entry name" value="Cysteine proteinases"/>
    <property type="match status" value="1"/>
</dbReference>
<dbReference type="EMBL" id="FNTB01000001">
    <property type="protein sequence ID" value="SEB54023.1"/>
    <property type="molecule type" value="Genomic_DNA"/>
</dbReference>
<dbReference type="Pfam" id="PF12969">
    <property type="entry name" value="DUF3857"/>
    <property type="match status" value="1"/>
</dbReference>
<dbReference type="AlphaFoldDB" id="A0A1H4K6H1"/>
<gene>
    <name evidence="3" type="ORF">SAMN05192540_0775</name>
</gene>
<dbReference type="Gene3D" id="2.60.40.3140">
    <property type="match status" value="1"/>
</dbReference>
<feature type="domain" description="DUF3857" evidence="2">
    <location>
        <begin position="62"/>
        <end position="220"/>
    </location>
</feature>
<feature type="transmembrane region" description="Helical" evidence="1">
    <location>
        <begin position="641"/>
        <end position="661"/>
    </location>
</feature>
<proteinExistence type="predicted"/>
<dbReference type="InterPro" id="IPR019690">
    <property type="entry name" value="DUF2569"/>
</dbReference>
<feature type="transmembrane region" description="Helical" evidence="1">
    <location>
        <begin position="736"/>
        <end position="754"/>
    </location>
</feature>
<accession>A0A1H4K6H1</accession>
<dbReference type="RefSeq" id="WP_074670242.1">
    <property type="nucleotide sequence ID" value="NZ_FNTB01000001.1"/>
</dbReference>
<dbReference type="Gene3D" id="3.10.620.30">
    <property type="match status" value="1"/>
</dbReference>
<evidence type="ECO:0000313" key="3">
    <source>
        <dbReference type="EMBL" id="SEB54023.1"/>
    </source>
</evidence>
<dbReference type="InterPro" id="IPR024618">
    <property type="entry name" value="DUF3857"/>
</dbReference>
<sequence>MRLYTYLFIHLIFSITINAQKVKKTPLPNWVTPIISQEEKEPNNEGAYKYLVLDYQDNLVQKEQFIHYAVKILNNEGIQEMSDINAVFDPAYQTIAFHKIQVIRNGEKIDKLQNATINTFQRETNLERSLYDGSLTAVINLSDIRVGDIVEYAYTLKGYNPINKGNYANLVYEEYTIPVNKIYSKILTDKNNPIFYKLLNGANEPKIENTSFGTEYSWENNSNEFVIYDSNTPYWYNVQKRISISTFNSWKDVSELLTPHYQIPRTPLKLPITIDKNLDSKQDVIVKLIRFVQDEIRYLGFEAGVGAFKPHKPYDVLNRRYGDCKDKSMLLSTLLQQQGVDAYPILVDSGSNEHLNEYAPNHFIFDHCIVYFEHDDKEYFVDPTIANQGGDLYRLSTPNYKFGLVLKEGSNQLKEIPNSTKPKIHIVEDITLDSIGGNAKFDVKTEYFGSKADEIRSYFKNNTEQNINKEYLSFYSNLYPNISSSGKVTILDETRPYENIVTTNEHYSIEKLWNTIEGEETIYFDTNSLVLDGLVSYNNSLKRNMPYNAGIPFSFTQVTRILMPEPWYIDLKDIVIDNDFYSFKKSINVNGNMVTIDYSYELKTDIVPAKETETFLNGLDKVREDIGTQLTYTYNTATSGISWLSVFIAISAIAISIFFAFKIFKNFNPNNEIAALPAQPFGGWLILPIIGIVLTPILILAQIFDTGYFNNSIWEGFEYAGYDNVGFLKLYLGMELFYNFTFLVFVILTIILLFKKRTCTPIMMMIFYGCNLVIILLESFLLNQFGIPDPTVGSDIFRAALSAAIWIPYFLYSDRVKHTFVTTYNKSKSITAESFIKNTVQ</sequence>
<evidence type="ECO:0000313" key="4">
    <source>
        <dbReference type="Proteomes" id="UP000183038"/>
    </source>
</evidence>
<keyword evidence="1" id="KW-0812">Transmembrane</keyword>
<feature type="transmembrane region" description="Helical" evidence="1">
    <location>
        <begin position="766"/>
        <end position="784"/>
    </location>
</feature>
<protein>
    <recommendedName>
        <fullName evidence="2">DUF3857 domain-containing protein</fullName>
    </recommendedName>
</protein>
<dbReference type="InterPro" id="IPR038765">
    <property type="entry name" value="Papain-like_cys_pep_sf"/>
</dbReference>
<evidence type="ECO:0000259" key="2">
    <source>
        <dbReference type="Pfam" id="PF12969"/>
    </source>
</evidence>
<organism evidence="3 4">
    <name type="scientific">Maribacter dokdonensis</name>
    <dbReference type="NCBI Taxonomy" id="320912"/>
    <lineage>
        <taxon>Bacteria</taxon>
        <taxon>Pseudomonadati</taxon>
        <taxon>Bacteroidota</taxon>
        <taxon>Flavobacteriia</taxon>
        <taxon>Flavobacteriales</taxon>
        <taxon>Flavobacteriaceae</taxon>
        <taxon>Maribacter</taxon>
    </lineage>
</organism>
<dbReference type="Pfam" id="PF10754">
    <property type="entry name" value="DUF2569"/>
    <property type="match status" value="1"/>
</dbReference>
<reference evidence="3 4" key="1">
    <citation type="submission" date="2016-10" db="EMBL/GenBank/DDBJ databases">
        <authorList>
            <person name="de Groot N.N."/>
        </authorList>
    </citation>
    <scope>NUCLEOTIDE SEQUENCE [LARGE SCALE GENOMIC DNA]</scope>
    <source>
        <strain evidence="3 4">MAR_2009_71</strain>
    </source>
</reference>
<name>A0A1H4K6H1_9FLAO</name>
<keyword evidence="1" id="KW-0472">Membrane</keyword>
<feature type="transmembrane region" description="Helical" evidence="1">
    <location>
        <begin position="796"/>
        <end position="812"/>
    </location>
</feature>
<keyword evidence="1" id="KW-1133">Transmembrane helix</keyword>
<dbReference type="Proteomes" id="UP000183038">
    <property type="component" value="Unassembled WGS sequence"/>
</dbReference>
<evidence type="ECO:0000256" key="1">
    <source>
        <dbReference type="SAM" id="Phobius"/>
    </source>
</evidence>